<dbReference type="InterPro" id="IPR023346">
    <property type="entry name" value="Lysozyme-like_dom_sf"/>
</dbReference>
<dbReference type="SUPFAM" id="SSF47090">
    <property type="entry name" value="PGBD-like"/>
    <property type="match status" value="1"/>
</dbReference>
<feature type="chain" id="PRO_5043332100" evidence="1">
    <location>
        <begin position="22"/>
        <end position="392"/>
    </location>
</feature>
<dbReference type="NCBIfam" id="TIGR02283">
    <property type="entry name" value="MltB_2"/>
    <property type="match status" value="1"/>
</dbReference>
<dbReference type="SUPFAM" id="SSF53955">
    <property type="entry name" value="Lysozyme-like"/>
    <property type="match status" value="1"/>
</dbReference>
<dbReference type="Gene3D" id="1.10.8.350">
    <property type="entry name" value="Bacterial muramidase"/>
    <property type="match status" value="1"/>
</dbReference>
<dbReference type="Gene3D" id="1.10.101.10">
    <property type="entry name" value="PGBD-like superfamily/PGBD"/>
    <property type="match status" value="1"/>
</dbReference>
<sequence>MRPTFLAAALAALTLPASAYAQAKCGGDFSSFIADAKAEAVANGADPAKAERFFSGLRQDPAVLRADQAQGVFQKPFIEFSRRLISENRINRGRAMAEKYDAVFDRVEAEYGVSRGVLLAFWAFETDYGAFQGDFNTANALATLSHDCRRPELFRPQLFAALELFERGAFDPATTTGAWAGEIGMVQMLPRDILENGVDGDGDGAVSLKTSAPDALLSGAKMLQSLGWRAGEPWLAEVTLPQDFDWSQTGLETTKPVSEWQAMGVSPRNGPLAEGLTASVLLPQGRGGPAFIAYPNFRVYFEWNQSFTYVMTAAYFATRLEGAQVYDAGNPAPGLGGEAMKTLQRKLQAKGYDVGDVDGILGSGTRAAVRAEQARLGMPVDGWPTPDLLNQL</sequence>
<dbReference type="Gene3D" id="1.10.530.10">
    <property type="match status" value="1"/>
</dbReference>
<dbReference type="Proteomes" id="UP001210770">
    <property type="component" value="Chromosome"/>
</dbReference>
<dbReference type="InterPro" id="IPR036365">
    <property type="entry name" value="PGBD-like_sf"/>
</dbReference>
<evidence type="ECO:0000313" key="4">
    <source>
        <dbReference type="EMBL" id="WCE70122.1"/>
    </source>
</evidence>
<reference evidence="4" key="1">
    <citation type="submission" date="2023-01" db="EMBL/GenBank/DDBJ databases">
        <title>Comparative genomic analysis of cold water coral derived Sulfitobacter faviae: insights into their metabolism and habitat adaptation.</title>
        <authorList>
            <person name="Guo Y."/>
            <person name="Lin S."/>
            <person name="Huang Z."/>
            <person name="Tang K."/>
            <person name="Wang X."/>
        </authorList>
    </citation>
    <scope>NUCLEOTIDE SEQUENCE</scope>
    <source>
        <strain evidence="4">SCSIO W_1865</strain>
    </source>
</reference>
<dbReference type="Pfam" id="PF13406">
    <property type="entry name" value="SLT_2"/>
    <property type="match status" value="1"/>
</dbReference>
<dbReference type="PANTHER" id="PTHR30163">
    <property type="entry name" value="MEMBRANE-BOUND LYTIC MUREIN TRANSGLYCOSYLASE B"/>
    <property type="match status" value="1"/>
</dbReference>
<dbReference type="InterPro" id="IPR011970">
    <property type="entry name" value="MltB_2"/>
</dbReference>
<dbReference type="InterPro" id="IPR043426">
    <property type="entry name" value="MltB-like"/>
</dbReference>
<dbReference type="GO" id="GO:0009253">
    <property type="term" value="P:peptidoglycan catabolic process"/>
    <property type="evidence" value="ECO:0007669"/>
    <property type="project" value="TreeGrafter"/>
</dbReference>
<accession>A0AAX3LP02</accession>
<dbReference type="RefSeq" id="WP_271688419.1">
    <property type="nucleotide sequence ID" value="NZ_CP116423.1"/>
</dbReference>
<feature type="domain" description="Peptidoglycan binding-like" evidence="2">
    <location>
        <begin position="337"/>
        <end position="392"/>
    </location>
</feature>
<dbReference type="PANTHER" id="PTHR30163:SF8">
    <property type="entry name" value="LYTIC MUREIN TRANSGLYCOSYLASE"/>
    <property type="match status" value="1"/>
</dbReference>
<dbReference type="Pfam" id="PF01471">
    <property type="entry name" value="PG_binding_1"/>
    <property type="match status" value="1"/>
</dbReference>
<name>A0AAX3LP02_9RHOB</name>
<evidence type="ECO:0000259" key="2">
    <source>
        <dbReference type="Pfam" id="PF01471"/>
    </source>
</evidence>
<gene>
    <name evidence="4" type="ORF">PL336_15225</name>
</gene>
<dbReference type="InterPro" id="IPR031304">
    <property type="entry name" value="SLT_2"/>
</dbReference>
<dbReference type="AlphaFoldDB" id="A0AAX3LP02"/>
<dbReference type="EMBL" id="CP116423">
    <property type="protein sequence ID" value="WCE70122.1"/>
    <property type="molecule type" value="Genomic_DNA"/>
</dbReference>
<evidence type="ECO:0000256" key="1">
    <source>
        <dbReference type="SAM" id="SignalP"/>
    </source>
</evidence>
<proteinExistence type="predicted"/>
<organism evidence="4 5">
    <name type="scientific">Sulfitobacter faviae</name>
    <dbReference type="NCBI Taxonomy" id="1775881"/>
    <lineage>
        <taxon>Bacteria</taxon>
        <taxon>Pseudomonadati</taxon>
        <taxon>Pseudomonadota</taxon>
        <taxon>Alphaproteobacteria</taxon>
        <taxon>Rhodobacterales</taxon>
        <taxon>Roseobacteraceae</taxon>
        <taxon>Sulfitobacter</taxon>
    </lineage>
</organism>
<evidence type="ECO:0000259" key="3">
    <source>
        <dbReference type="Pfam" id="PF13406"/>
    </source>
</evidence>
<evidence type="ECO:0000313" key="5">
    <source>
        <dbReference type="Proteomes" id="UP001210770"/>
    </source>
</evidence>
<protein>
    <submittedName>
        <fullName evidence="4">Lytic murein transglycosylase</fullName>
    </submittedName>
</protein>
<feature type="signal peptide" evidence="1">
    <location>
        <begin position="1"/>
        <end position="21"/>
    </location>
</feature>
<keyword evidence="1" id="KW-0732">Signal</keyword>
<dbReference type="InterPro" id="IPR002477">
    <property type="entry name" value="Peptidoglycan-bd-like"/>
</dbReference>
<dbReference type="InterPro" id="IPR036366">
    <property type="entry name" value="PGBDSf"/>
</dbReference>
<feature type="domain" description="Transglycosylase SLT" evidence="3">
    <location>
        <begin position="29"/>
        <end position="317"/>
    </location>
</feature>
<dbReference type="GO" id="GO:0008933">
    <property type="term" value="F:peptidoglycan lytic transglycosylase activity"/>
    <property type="evidence" value="ECO:0007669"/>
    <property type="project" value="TreeGrafter"/>
</dbReference>